<gene>
    <name evidence="2" type="ORF">ET33_23480</name>
</gene>
<dbReference type="GO" id="GO:0016810">
    <property type="term" value="F:hydrolase activity, acting on carbon-nitrogen (but not peptide) bonds"/>
    <property type="evidence" value="ECO:0007669"/>
    <property type="project" value="InterPro"/>
</dbReference>
<dbReference type="eggNOG" id="COG0726">
    <property type="taxonomic scope" value="Bacteria"/>
</dbReference>
<reference evidence="2 3" key="1">
    <citation type="submission" date="2014-06" db="EMBL/GenBank/DDBJ databases">
        <title>Draft genome sequence of Paenibacillus sp. MSt1.</title>
        <authorList>
            <person name="Aw Y.K."/>
            <person name="Ong K.S."/>
            <person name="Gan H.M."/>
            <person name="Lee S.M."/>
        </authorList>
    </citation>
    <scope>NUCLEOTIDE SEQUENCE [LARGE SCALE GENOMIC DNA]</scope>
    <source>
        <strain evidence="2 3">MSt1</strain>
    </source>
</reference>
<comment type="caution">
    <text evidence="2">The sequence shown here is derived from an EMBL/GenBank/DDBJ whole genome shotgun (WGS) entry which is preliminary data.</text>
</comment>
<dbReference type="OrthoDB" id="9806342at2"/>
<dbReference type="InterPro" id="IPR002509">
    <property type="entry name" value="NODB_dom"/>
</dbReference>
<dbReference type="AlphaFoldDB" id="A0A081NV70"/>
<dbReference type="Proteomes" id="UP000028123">
    <property type="component" value="Unassembled WGS sequence"/>
</dbReference>
<dbReference type="Pfam" id="PF01522">
    <property type="entry name" value="Polysacc_deac_1"/>
    <property type="match status" value="1"/>
</dbReference>
<proteinExistence type="predicted"/>
<keyword evidence="3" id="KW-1185">Reference proteome</keyword>
<dbReference type="RefSeq" id="WP_036691364.1">
    <property type="nucleotide sequence ID" value="NZ_FYEP01000037.1"/>
</dbReference>
<sequence length="261" mass="29677">MNYFYVMNGKKLKQALIITVAVLFAIGIIYSERENVSVFSQYEPAAVYSIPTERKLIALTFDISWGDTRTEPILQILENKGIRNATFFLSSPWTKSHPDTVSKIVKGGWEIGSHGHKHVNYSSLNDEEIRAQIKTAHQIIQEVTGTSPNLLRLPNGDFDKRVLQIANELRYTVIQWDTDSQDWMNKGVDTIINRVLSKAHPGDIILFHASDSVKQTHEALPVIIDKLREKGYEFVTVSQLMKQTKVSNQPPVEDQTMKPVR</sequence>
<dbReference type="EMBL" id="JNVM01000039">
    <property type="protein sequence ID" value="KEQ22343.1"/>
    <property type="molecule type" value="Genomic_DNA"/>
</dbReference>
<dbReference type="Gene3D" id="3.20.20.370">
    <property type="entry name" value="Glycoside hydrolase/deacetylase"/>
    <property type="match status" value="1"/>
</dbReference>
<dbReference type="NCBIfam" id="TIGR02764">
    <property type="entry name" value="spore_ybaN_pdaB"/>
    <property type="match status" value="1"/>
</dbReference>
<dbReference type="GO" id="GO:0016020">
    <property type="term" value="C:membrane"/>
    <property type="evidence" value="ECO:0007669"/>
    <property type="project" value="TreeGrafter"/>
</dbReference>
<dbReference type="GO" id="GO:0005975">
    <property type="term" value="P:carbohydrate metabolic process"/>
    <property type="evidence" value="ECO:0007669"/>
    <property type="project" value="InterPro"/>
</dbReference>
<feature type="domain" description="NodB homology" evidence="1">
    <location>
        <begin position="55"/>
        <end position="235"/>
    </location>
</feature>
<dbReference type="InterPro" id="IPR050248">
    <property type="entry name" value="Polysacc_deacetylase_ArnD"/>
</dbReference>
<evidence type="ECO:0000313" key="2">
    <source>
        <dbReference type="EMBL" id="KEQ22343.1"/>
    </source>
</evidence>
<evidence type="ECO:0000259" key="1">
    <source>
        <dbReference type="PROSITE" id="PS51677"/>
    </source>
</evidence>
<dbReference type="PANTHER" id="PTHR10587:SF128">
    <property type="entry name" value="POLYSACCHARIDE DEACETYLASE PDAB-RELATED"/>
    <property type="match status" value="1"/>
</dbReference>
<dbReference type="InterPro" id="IPR014132">
    <property type="entry name" value="PdaB-like"/>
</dbReference>
<dbReference type="InterPro" id="IPR011330">
    <property type="entry name" value="Glyco_hydro/deAcase_b/a-brl"/>
</dbReference>
<name>A0A081NV70_9BACL</name>
<accession>A0A081NV70</accession>
<dbReference type="SUPFAM" id="SSF88713">
    <property type="entry name" value="Glycoside hydrolase/deacetylase"/>
    <property type="match status" value="1"/>
</dbReference>
<organism evidence="2 3">
    <name type="scientific">Paenibacillus tyrfis</name>
    <dbReference type="NCBI Taxonomy" id="1501230"/>
    <lineage>
        <taxon>Bacteria</taxon>
        <taxon>Bacillati</taxon>
        <taxon>Bacillota</taxon>
        <taxon>Bacilli</taxon>
        <taxon>Bacillales</taxon>
        <taxon>Paenibacillaceae</taxon>
        <taxon>Paenibacillus</taxon>
    </lineage>
</organism>
<protein>
    <submittedName>
        <fullName evidence="2">Polysaccharide deacetylase</fullName>
    </submittedName>
</protein>
<evidence type="ECO:0000313" key="3">
    <source>
        <dbReference type="Proteomes" id="UP000028123"/>
    </source>
</evidence>
<dbReference type="PANTHER" id="PTHR10587">
    <property type="entry name" value="GLYCOSYL TRANSFERASE-RELATED"/>
    <property type="match status" value="1"/>
</dbReference>
<dbReference type="PROSITE" id="PS51677">
    <property type="entry name" value="NODB"/>
    <property type="match status" value="1"/>
</dbReference>